<dbReference type="KEGG" id="amob:HG15A2_14630"/>
<proteinExistence type="predicted"/>
<dbReference type="InterPro" id="IPR013320">
    <property type="entry name" value="ConA-like_dom_sf"/>
</dbReference>
<dbReference type="Proteomes" id="UP000319852">
    <property type="component" value="Chromosome"/>
</dbReference>
<dbReference type="SUPFAM" id="SSF49313">
    <property type="entry name" value="Cadherin-like"/>
    <property type="match status" value="1"/>
</dbReference>
<dbReference type="Gene3D" id="2.60.120.200">
    <property type="match status" value="2"/>
</dbReference>
<dbReference type="InterPro" id="IPR015919">
    <property type="entry name" value="Cadherin-like_sf"/>
</dbReference>
<dbReference type="GO" id="GO:0005509">
    <property type="term" value="F:calcium ion binding"/>
    <property type="evidence" value="ECO:0007669"/>
    <property type="project" value="InterPro"/>
</dbReference>
<dbReference type="OrthoDB" id="177724at2"/>
<dbReference type="InterPro" id="IPR013783">
    <property type="entry name" value="Ig-like_fold"/>
</dbReference>
<evidence type="ECO:0000313" key="1">
    <source>
        <dbReference type="EMBL" id="QDS98190.1"/>
    </source>
</evidence>
<name>A0A517MTI2_9BACT</name>
<dbReference type="EMBL" id="CP036263">
    <property type="protein sequence ID" value="QDS98190.1"/>
    <property type="molecule type" value="Genomic_DNA"/>
</dbReference>
<gene>
    <name evidence="1" type="ORF">HG15A2_14630</name>
</gene>
<dbReference type="Gene3D" id="2.60.40.10">
    <property type="entry name" value="Immunoglobulins"/>
    <property type="match status" value="2"/>
</dbReference>
<dbReference type="Pfam" id="PF05345">
    <property type="entry name" value="He_PIG"/>
    <property type="match status" value="2"/>
</dbReference>
<accession>A0A517MTI2</accession>
<evidence type="ECO:0000313" key="2">
    <source>
        <dbReference type="Proteomes" id="UP000319852"/>
    </source>
</evidence>
<organism evidence="1 2">
    <name type="scientific">Adhaeretor mobilis</name>
    <dbReference type="NCBI Taxonomy" id="1930276"/>
    <lineage>
        <taxon>Bacteria</taxon>
        <taxon>Pseudomonadati</taxon>
        <taxon>Planctomycetota</taxon>
        <taxon>Planctomycetia</taxon>
        <taxon>Pirellulales</taxon>
        <taxon>Lacipirellulaceae</taxon>
        <taxon>Adhaeretor</taxon>
    </lineage>
</organism>
<sequence length="756" mass="84181">MPRLEHSRINAVATTHGILCILFLGVPSHVQGGEGSDWKKPFSPDPDTVVLYHFDEGKGDEALDACGDEALTLHAHKTAAWGSHPGFGTTARFARRADDGDLRVGPTNNDKLDLRTCTKAWTIEAWIRYTGPGGQEAGGRTYASICSTDDEGFGLPGCARGGWTFFFNVGKGGVGNLKDGLLPAGRFIGRSKTAGNRDTSIFLFPENWPNKVKERQVTDHEWHHVAWQFRHSDQVNSFFLDGSLVGRVSLYEDLKSPRIIVNDFENTCLPFVVGGWIHSQDPPFFIKSGNFEGEIDELRISKILRYPMAQELAIIHQKLPKAWLNIPYLAKLETEAQHGAVVWELLDGKLPEGLELDKKQGIIQGIIQGDPQETVADRSLTIGATDEAGQTDKYTFSLSVVRGQMVTESLPVAFVGLPYQVAMKTSNMAAPTQWKVISGDLPRGVAFSSSTGQLEGVPTEKGFSRLVIQVTDANGLQDRCELKLSVLPRELHVIEADENTVVLYDWQGPNGKLIRDVMGDDELTLTWTNMGGDKRVSWPGRKGVFPMDNGRGEHGWATKGKGIPKLDLKTCQEEWTVEAWVRRAGPICAYGEKVDTNHQPFDYGHICGTYDNSKRGVWELYLSDHDSADGSMAPGVHFLGAEPDEALMDLHPWKRPDAIVGSPEQAGIRDTEWHHVAWQYSYAEDLHQLFLDGRLIWQMESPDGRKLINNRQHDAQFSVSSRLRGYSRYGGDFNFRGFGNFFGQIGEIRISNKRRY</sequence>
<dbReference type="AlphaFoldDB" id="A0A517MTI2"/>
<keyword evidence="2" id="KW-1185">Reference proteome</keyword>
<dbReference type="GO" id="GO:0016020">
    <property type="term" value="C:membrane"/>
    <property type="evidence" value="ECO:0007669"/>
    <property type="project" value="InterPro"/>
</dbReference>
<dbReference type="RefSeq" id="WP_145059158.1">
    <property type="nucleotide sequence ID" value="NZ_CP036263.1"/>
</dbReference>
<reference evidence="1 2" key="1">
    <citation type="submission" date="2019-02" db="EMBL/GenBank/DDBJ databases">
        <title>Deep-cultivation of Planctomycetes and their phenomic and genomic characterization uncovers novel biology.</title>
        <authorList>
            <person name="Wiegand S."/>
            <person name="Jogler M."/>
            <person name="Boedeker C."/>
            <person name="Pinto D."/>
            <person name="Vollmers J."/>
            <person name="Rivas-Marin E."/>
            <person name="Kohn T."/>
            <person name="Peeters S.H."/>
            <person name="Heuer A."/>
            <person name="Rast P."/>
            <person name="Oberbeckmann S."/>
            <person name="Bunk B."/>
            <person name="Jeske O."/>
            <person name="Meyerdierks A."/>
            <person name="Storesund J.E."/>
            <person name="Kallscheuer N."/>
            <person name="Luecker S."/>
            <person name="Lage O.M."/>
            <person name="Pohl T."/>
            <person name="Merkel B.J."/>
            <person name="Hornburger P."/>
            <person name="Mueller R.-W."/>
            <person name="Bruemmer F."/>
            <person name="Labrenz M."/>
            <person name="Spormann A.M."/>
            <person name="Op den Camp H."/>
            <person name="Overmann J."/>
            <person name="Amann R."/>
            <person name="Jetten M.S.M."/>
            <person name="Mascher T."/>
            <person name="Medema M.H."/>
            <person name="Devos D.P."/>
            <person name="Kaster A.-K."/>
            <person name="Ovreas L."/>
            <person name="Rohde M."/>
            <person name="Galperin M.Y."/>
            <person name="Jogler C."/>
        </authorList>
    </citation>
    <scope>NUCLEOTIDE SEQUENCE [LARGE SCALE GENOMIC DNA]</scope>
    <source>
        <strain evidence="1 2">HG15A2</strain>
    </source>
</reference>
<dbReference type="SUPFAM" id="SSF49899">
    <property type="entry name" value="Concanavalin A-like lectins/glucanases"/>
    <property type="match status" value="2"/>
</dbReference>
<protein>
    <submittedName>
        <fullName evidence="1">Ig domain protein</fullName>
    </submittedName>
</protein>